<feature type="compositionally biased region" description="Basic and acidic residues" evidence="6">
    <location>
        <begin position="751"/>
        <end position="774"/>
    </location>
</feature>
<dbReference type="EMBL" id="JABEXW010000008">
    <property type="protein sequence ID" value="KAF4973642.1"/>
    <property type="molecule type" value="Genomic_DNA"/>
</dbReference>
<dbReference type="GO" id="GO:0005634">
    <property type="term" value="C:nucleus"/>
    <property type="evidence" value="ECO:0007669"/>
    <property type="project" value="UniProtKB-SubCell"/>
</dbReference>
<comment type="caution">
    <text evidence="8">The sequence shown here is derived from an EMBL/GenBank/DDBJ whole genome shotgun (WGS) entry which is preliminary data.</text>
</comment>
<dbReference type="InterPro" id="IPR036864">
    <property type="entry name" value="Zn2-C6_fun-type_DNA-bd_sf"/>
</dbReference>
<dbReference type="SMART" id="SM00906">
    <property type="entry name" value="Fungal_trans"/>
    <property type="match status" value="1"/>
</dbReference>
<dbReference type="InterPro" id="IPR007219">
    <property type="entry name" value="XnlR_reg_dom"/>
</dbReference>
<name>A0A8H4UC14_9HYPO</name>
<evidence type="ECO:0000313" key="9">
    <source>
        <dbReference type="Proteomes" id="UP000622797"/>
    </source>
</evidence>
<dbReference type="Gene3D" id="4.10.240.10">
    <property type="entry name" value="Zn(2)-C6 fungal-type DNA-binding domain"/>
    <property type="match status" value="1"/>
</dbReference>
<dbReference type="CDD" id="cd12148">
    <property type="entry name" value="fungal_TF_MHR"/>
    <property type="match status" value="1"/>
</dbReference>
<dbReference type="Pfam" id="PF04082">
    <property type="entry name" value="Fungal_trans"/>
    <property type="match status" value="1"/>
</dbReference>
<dbReference type="OrthoDB" id="5370478at2759"/>
<dbReference type="PANTHER" id="PTHR47338">
    <property type="entry name" value="ZN(II)2CYS6 TRANSCRIPTION FACTOR (EUROFUNG)-RELATED"/>
    <property type="match status" value="1"/>
</dbReference>
<evidence type="ECO:0000256" key="1">
    <source>
        <dbReference type="ARBA" id="ARBA00004123"/>
    </source>
</evidence>
<keyword evidence="2" id="KW-0479">Metal-binding</keyword>
<dbReference type="GO" id="GO:0000981">
    <property type="term" value="F:DNA-binding transcription factor activity, RNA polymerase II-specific"/>
    <property type="evidence" value="ECO:0007669"/>
    <property type="project" value="InterPro"/>
</dbReference>
<dbReference type="CDD" id="cd00067">
    <property type="entry name" value="GAL4"/>
    <property type="match status" value="1"/>
</dbReference>
<feature type="region of interest" description="Disordered" evidence="6">
    <location>
        <begin position="717"/>
        <end position="841"/>
    </location>
</feature>
<keyword evidence="3" id="KW-0805">Transcription regulation</keyword>
<evidence type="ECO:0000313" key="8">
    <source>
        <dbReference type="EMBL" id="KAF4973642.1"/>
    </source>
</evidence>
<feature type="region of interest" description="Disordered" evidence="6">
    <location>
        <begin position="52"/>
        <end position="130"/>
    </location>
</feature>
<evidence type="ECO:0000256" key="4">
    <source>
        <dbReference type="ARBA" id="ARBA00023163"/>
    </source>
</evidence>
<accession>A0A8H4UC14</accession>
<dbReference type="PROSITE" id="PS50048">
    <property type="entry name" value="ZN2_CY6_FUNGAL_2"/>
    <property type="match status" value="1"/>
</dbReference>
<dbReference type="PANTHER" id="PTHR47338:SF5">
    <property type="entry name" value="ZN(II)2CYS6 TRANSCRIPTION FACTOR (EUROFUNG)"/>
    <property type="match status" value="1"/>
</dbReference>
<dbReference type="InterPro" id="IPR050815">
    <property type="entry name" value="TF_fung"/>
</dbReference>
<evidence type="ECO:0000256" key="2">
    <source>
        <dbReference type="ARBA" id="ARBA00022723"/>
    </source>
</evidence>
<dbReference type="PROSITE" id="PS00463">
    <property type="entry name" value="ZN2_CY6_FUNGAL_1"/>
    <property type="match status" value="1"/>
</dbReference>
<dbReference type="Proteomes" id="UP000622797">
    <property type="component" value="Unassembled WGS sequence"/>
</dbReference>
<organism evidence="8 9">
    <name type="scientific">Fusarium sarcochroum</name>
    <dbReference type="NCBI Taxonomy" id="1208366"/>
    <lineage>
        <taxon>Eukaryota</taxon>
        <taxon>Fungi</taxon>
        <taxon>Dikarya</taxon>
        <taxon>Ascomycota</taxon>
        <taxon>Pezizomycotina</taxon>
        <taxon>Sordariomycetes</taxon>
        <taxon>Hypocreomycetidae</taxon>
        <taxon>Hypocreales</taxon>
        <taxon>Nectriaceae</taxon>
        <taxon>Fusarium</taxon>
        <taxon>Fusarium lateritium species complex</taxon>
    </lineage>
</organism>
<dbReference type="Pfam" id="PF00172">
    <property type="entry name" value="Zn_clus"/>
    <property type="match status" value="1"/>
</dbReference>
<reference evidence="8" key="1">
    <citation type="journal article" date="2020" name="BMC Genomics">
        <title>Correction to: Identification and distribution of gene clusters required for synthesis of sphingolipid metabolism inhibitors in diverse species of the filamentous fungus Fusarium.</title>
        <authorList>
            <person name="Kim H.S."/>
            <person name="Lohmar J.M."/>
            <person name="Busman M."/>
            <person name="Brown D.W."/>
            <person name="Naumann T.A."/>
            <person name="Divon H.H."/>
            <person name="Lysoe E."/>
            <person name="Uhlig S."/>
            <person name="Proctor R.H."/>
        </authorList>
    </citation>
    <scope>NUCLEOTIDE SEQUENCE</scope>
    <source>
        <strain evidence="8">NRRL 20472</strain>
    </source>
</reference>
<dbReference type="GO" id="GO:0008270">
    <property type="term" value="F:zinc ion binding"/>
    <property type="evidence" value="ECO:0007669"/>
    <property type="project" value="InterPro"/>
</dbReference>
<sequence>MRSQLGELRLRSWFLDYTHRGFAQHNKESSSKSLKVAKIASQLRIQSILSPVESEGDRVSNTSSNQSNSKRKLEEVSSAPEGMSPASNWAAHQDEQPRPDAGDDGLAGNRSPSNSDEKAGRRASRMKQPLRSSIACLRCRRSKIKCDNDGGNSPCDTCVKGGHQCQYPEAVPLPPKRSDPPTTGKPEKEPHQEKKRTRKLDDVPGLNSQRSTAYAEEILSYPFLTTELWGQLLNIYKQHYATELPFIHLPTLKEKMSSGAGQKQDSSSELNLVLLGILTLTARFHPDLVRYVTHLPGSQVGSARLRMSQSKPDPVAASDFFANALTTALGPLRTAMDTITVEKIQAFLMLGLFEWSQGHASHVSSAWVYIGVAIRMAKLLRLELDDQRINMLESQTPASQRFRKRSSEIAIIRETRRRTMYSCLILDRMMGYGDERPLSIIPESMLIQLPCSEMAFDLSLDVYTGLLKSPEGSNQRQINDDSTLSRFIQLIEIWGEICRYSSTGGRLRENVPPWDSRSTFRGLREKLDGFYNDLPDTFTLSRQNYYRHDNHQATNTYVSLHMLASMCQIVLNREYLPFLPLRCRRPQGPLDKNQALHDRAPDRFWDESADDAFRASRNVIDLAELCKEKLPLSSLTVYSIWLAGFMAVYARHFPQMDTKQRVTSRQVVELHPDENTNILEEAMAGTACQALNRATTYLPGAQSYLENLQGINRYFKQARDQTHGRPATRDTLSEPTGDRSLSIRLGDAGLDGDKGQRDRLHDTHHPHSDNEHYLQQDIWSGSSCNTSRETSLSMGQPDDHGRGMHYTHRHSTSPTLTSTPTVNLPNLRPGLEGSPKATSSTSMSLLSLPWIDEEPSTGRAPEFLMGGMGMVEPQRMSRALNDLEAFSGAGSLRVVFSE</sequence>
<keyword evidence="4" id="KW-0804">Transcription</keyword>
<dbReference type="GO" id="GO:0003677">
    <property type="term" value="F:DNA binding"/>
    <property type="evidence" value="ECO:0007669"/>
    <property type="project" value="InterPro"/>
</dbReference>
<dbReference type="SMART" id="SM00066">
    <property type="entry name" value="GAL4"/>
    <property type="match status" value="1"/>
</dbReference>
<proteinExistence type="predicted"/>
<keyword evidence="9" id="KW-1185">Reference proteome</keyword>
<feature type="region of interest" description="Disordered" evidence="6">
    <location>
        <begin position="168"/>
        <end position="206"/>
    </location>
</feature>
<dbReference type="AlphaFoldDB" id="A0A8H4UC14"/>
<dbReference type="InterPro" id="IPR001138">
    <property type="entry name" value="Zn2Cys6_DnaBD"/>
</dbReference>
<feature type="compositionally biased region" description="Basic and acidic residues" evidence="6">
    <location>
        <begin position="92"/>
        <end position="101"/>
    </location>
</feature>
<dbReference type="SUPFAM" id="SSF57701">
    <property type="entry name" value="Zn2/Cys6 DNA-binding domain"/>
    <property type="match status" value="1"/>
</dbReference>
<feature type="domain" description="Zn(2)-C6 fungal-type" evidence="7">
    <location>
        <begin position="135"/>
        <end position="167"/>
    </location>
</feature>
<dbReference type="GO" id="GO:0006351">
    <property type="term" value="P:DNA-templated transcription"/>
    <property type="evidence" value="ECO:0007669"/>
    <property type="project" value="InterPro"/>
</dbReference>
<keyword evidence="5" id="KW-0539">Nucleus</keyword>
<comment type="subcellular location">
    <subcellularLocation>
        <location evidence="1">Nucleus</location>
    </subcellularLocation>
</comment>
<evidence type="ECO:0000256" key="6">
    <source>
        <dbReference type="SAM" id="MobiDB-lite"/>
    </source>
</evidence>
<feature type="compositionally biased region" description="Polar residues" evidence="6">
    <location>
        <begin position="777"/>
        <end position="794"/>
    </location>
</feature>
<feature type="compositionally biased region" description="Basic and acidic residues" evidence="6">
    <location>
        <begin position="717"/>
        <end position="732"/>
    </location>
</feature>
<gene>
    <name evidence="8" type="ORF">FSARC_120</name>
</gene>
<protein>
    <recommendedName>
        <fullName evidence="7">Zn(2)-C6 fungal-type domain-containing protein</fullName>
    </recommendedName>
</protein>
<evidence type="ECO:0000256" key="3">
    <source>
        <dbReference type="ARBA" id="ARBA00023015"/>
    </source>
</evidence>
<evidence type="ECO:0000256" key="5">
    <source>
        <dbReference type="ARBA" id="ARBA00023242"/>
    </source>
</evidence>
<reference evidence="8" key="2">
    <citation type="submission" date="2020-05" db="EMBL/GenBank/DDBJ databases">
        <authorList>
            <person name="Kim H.-S."/>
            <person name="Proctor R.H."/>
            <person name="Brown D.W."/>
        </authorList>
    </citation>
    <scope>NUCLEOTIDE SEQUENCE</scope>
    <source>
        <strain evidence="8">NRRL 20472</strain>
    </source>
</reference>
<feature type="compositionally biased region" description="Polar residues" evidence="6">
    <location>
        <begin position="59"/>
        <end position="68"/>
    </location>
</feature>
<feature type="compositionally biased region" description="Low complexity" evidence="6">
    <location>
        <begin position="812"/>
        <end position="827"/>
    </location>
</feature>
<evidence type="ECO:0000259" key="7">
    <source>
        <dbReference type="PROSITE" id="PS50048"/>
    </source>
</evidence>